<feature type="domain" description="C2H2-type" evidence="6">
    <location>
        <begin position="249"/>
        <end position="276"/>
    </location>
</feature>
<dbReference type="InterPro" id="IPR013087">
    <property type="entry name" value="Znf_C2H2_type"/>
</dbReference>
<organism evidence="7 8">
    <name type="scientific">Polyplax serrata</name>
    <name type="common">Common mouse louse</name>
    <dbReference type="NCBI Taxonomy" id="468196"/>
    <lineage>
        <taxon>Eukaryota</taxon>
        <taxon>Metazoa</taxon>
        <taxon>Ecdysozoa</taxon>
        <taxon>Arthropoda</taxon>
        <taxon>Hexapoda</taxon>
        <taxon>Insecta</taxon>
        <taxon>Pterygota</taxon>
        <taxon>Neoptera</taxon>
        <taxon>Paraneoptera</taxon>
        <taxon>Psocodea</taxon>
        <taxon>Troctomorpha</taxon>
        <taxon>Phthiraptera</taxon>
        <taxon>Anoplura</taxon>
        <taxon>Polyplacidae</taxon>
        <taxon>Polyplax</taxon>
    </lineage>
</organism>
<dbReference type="PANTHER" id="PTHR24379:SF121">
    <property type="entry name" value="C2H2-TYPE DOMAIN-CONTAINING PROTEIN"/>
    <property type="match status" value="1"/>
</dbReference>
<dbReference type="PROSITE" id="PS50157">
    <property type="entry name" value="ZINC_FINGER_C2H2_2"/>
    <property type="match status" value="8"/>
</dbReference>
<keyword evidence="4" id="KW-0862">Zinc</keyword>
<evidence type="ECO:0000259" key="6">
    <source>
        <dbReference type="PROSITE" id="PS50157"/>
    </source>
</evidence>
<comment type="caution">
    <text evidence="7">The sequence shown here is derived from an EMBL/GenBank/DDBJ whole genome shotgun (WGS) entry which is preliminary data.</text>
</comment>
<gene>
    <name evidence="7" type="ORF">RUM44_009230</name>
</gene>
<feature type="domain" description="C2H2-type" evidence="6">
    <location>
        <begin position="189"/>
        <end position="212"/>
    </location>
</feature>
<keyword evidence="2" id="KW-0677">Repeat</keyword>
<keyword evidence="3 5" id="KW-0863">Zinc-finger</keyword>
<proteinExistence type="predicted"/>
<dbReference type="InterPro" id="IPR036236">
    <property type="entry name" value="Znf_C2H2_sf"/>
</dbReference>
<name>A0ABR1ATL8_POLSC</name>
<dbReference type="SMART" id="SM00355">
    <property type="entry name" value="ZnF_C2H2"/>
    <property type="match status" value="10"/>
</dbReference>
<evidence type="ECO:0000256" key="3">
    <source>
        <dbReference type="ARBA" id="ARBA00022771"/>
    </source>
</evidence>
<evidence type="ECO:0000256" key="2">
    <source>
        <dbReference type="ARBA" id="ARBA00022737"/>
    </source>
</evidence>
<sequence length="334" mass="38854">MFSNFSACLVHLTTKHSGQGYPCGECDFKTLKRMKLKNHVMEKHRNRFKLNVKRNKEDGENGVITPSGKRTVTEKENLACDLCDMMFTLKSRLLKHKNEKHGIDIKCEICSQVFSSMVSLRSHKFTKHTGKDKICEICGYSTKKTYDFKRHQVKHSNEYTVMCLVCNKGFYSLYEFNEHKNVHTAERPYQCEVCGVDYSRRSSLILHRNRKHPEIYDSSKRCQICNHVCLKKETMEAHVKVHMEGRKQYYCDICGKGLLTKVILEIHRRSHTGEKPFDCSYCGRAFSCKKNLSIHIRLHTGDRPYSCNVCWKAYTKSSALKSHEKTHAARHPVT</sequence>
<feature type="domain" description="C2H2-type" evidence="6">
    <location>
        <begin position="305"/>
        <end position="332"/>
    </location>
</feature>
<dbReference type="Gene3D" id="3.30.160.60">
    <property type="entry name" value="Classic Zinc Finger"/>
    <property type="match status" value="7"/>
</dbReference>
<feature type="domain" description="C2H2-type" evidence="6">
    <location>
        <begin position="78"/>
        <end position="101"/>
    </location>
</feature>
<dbReference type="PANTHER" id="PTHR24379">
    <property type="entry name" value="KRAB AND ZINC FINGER DOMAIN-CONTAINING"/>
    <property type="match status" value="1"/>
</dbReference>
<feature type="domain" description="C2H2-type" evidence="6">
    <location>
        <begin position="277"/>
        <end position="304"/>
    </location>
</feature>
<evidence type="ECO:0000256" key="1">
    <source>
        <dbReference type="ARBA" id="ARBA00022723"/>
    </source>
</evidence>
<dbReference type="Pfam" id="PF00096">
    <property type="entry name" value="zf-C2H2"/>
    <property type="match status" value="2"/>
</dbReference>
<keyword evidence="8" id="KW-1185">Reference proteome</keyword>
<dbReference type="SUPFAM" id="SSF57667">
    <property type="entry name" value="beta-beta-alpha zinc fingers"/>
    <property type="match status" value="5"/>
</dbReference>
<evidence type="ECO:0000256" key="4">
    <source>
        <dbReference type="ARBA" id="ARBA00022833"/>
    </source>
</evidence>
<evidence type="ECO:0000256" key="5">
    <source>
        <dbReference type="PROSITE-ProRule" id="PRU00042"/>
    </source>
</evidence>
<feature type="domain" description="C2H2-type" evidence="6">
    <location>
        <begin position="161"/>
        <end position="188"/>
    </location>
</feature>
<dbReference type="PROSITE" id="PS00028">
    <property type="entry name" value="ZINC_FINGER_C2H2_1"/>
    <property type="match status" value="7"/>
</dbReference>
<dbReference type="Pfam" id="PF13894">
    <property type="entry name" value="zf-C2H2_4"/>
    <property type="match status" value="1"/>
</dbReference>
<dbReference type="Proteomes" id="UP001359485">
    <property type="component" value="Unassembled WGS sequence"/>
</dbReference>
<feature type="domain" description="C2H2-type" evidence="6">
    <location>
        <begin position="105"/>
        <end position="133"/>
    </location>
</feature>
<protein>
    <recommendedName>
        <fullName evidence="6">C2H2-type domain-containing protein</fullName>
    </recommendedName>
</protein>
<dbReference type="Pfam" id="PF13912">
    <property type="entry name" value="zf-C2H2_6"/>
    <property type="match status" value="1"/>
</dbReference>
<keyword evidence="1" id="KW-0479">Metal-binding</keyword>
<dbReference type="EMBL" id="JAWJWF010000045">
    <property type="protein sequence ID" value="KAK6626753.1"/>
    <property type="molecule type" value="Genomic_DNA"/>
</dbReference>
<evidence type="ECO:0000313" key="8">
    <source>
        <dbReference type="Proteomes" id="UP001359485"/>
    </source>
</evidence>
<feature type="domain" description="C2H2-type" evidence="6">
    <location>
        <begin position="133"/>
        <end position="160"/>
    </location>
</feature>
<evidence type="ECO:0000313" key="7">
    <source>
        <dbReference type="EMBL" id="KAK6626753.1"/>
    </source>
</evidence>
<accession>A0ABR1ATL8</accession>
<reference evidence="7 8" key="1">
    <citation type="submission" date="2023-09" db="EMBL/GenBank/DDBJ databases">
        <title>Genomes of two closely related lineages of the louse Polyplax serrata with different host specificities.</title>
        <authorList>
            <person name="Martinu J."/>
            <person name="Tarabai H."/>
            <person name="Stefka J."/>
            <person name="Hypsa V."/>
        </authorList>
    </citation>
    <scope>NUCLEOTIDE SEQUENCE [LARGE SCALE GENOMIC DNA]</scope>
    <source>
        <strain evidence="7">98ZLc_SE</strain>
    </source>
</reference>